<name>A0A7S0PBW5_CAFRO</name>
<feature type="compositionally biased region" description="Basic and acidic residues" evidence="1">
    <location>
        <begin position="375"/>
        <end position="396"/>
    </location>
</feature>
<feature type="compositionally biased region" description="Low complexity" evidence="1">
    <location>
        <begin position="205"/>
        <end position="218"/>
    </location>
</feature>
<feature type="region of interest" description="Disordered" evidence="1">
    <location>
        <begin position="153"/>
        <end position="177"/>
    </location>
</feature>
<evidence type="ECO:0000313" key="2">
    <source>
        <dbReference type="EMBL" id="CAD8564905.1"/>
    </source>
</evidence>
<proteinExistence type="predicted"/>
<feature type="region of interest" description="Disordered" evidence="1">
    <location>
        <begin position="274"/>
        <end position="334"/>
    </location>
</feature>
<feature type="region of interest" description="Disordered" evidence="1">
    <location>
        <begin position="192"/>
        <end position="260"/>
    </location>
</feature>
<accession>A0A7S0PBW5</accession>
<organism evidence="2">
    <name type="scientific">Cafeteria roenbergensis</name>
    <name type="common">Marine flagellate</name>
    <dbReference type="NCBI Taxonomy" id="33653"/>
    <lineage>
        <taxon>Eukaryota</taxon>
        <taxon>Sar</taxon>
        <taxon>Stramenopiles</taxon>
        <taxon>Bigyra</taxon>
        <taxon>Opalozoa</taxon>
        <taxon>Bicosoecida</taxon>
        <taxon>Cafeteriaceae</taxon>
        <taxon>Cafeteria</taxon>
    </lineage>
</organism>
<dbReference type="EMBL" id="HBET01013708">
    <property type="protein sequence ID" value="CAD8564905.1"/>
    <property type="molecule type" value="Transcribed_RNA"/>
</dbReference>
<dbReference type="AlphaFoldDB" id="A0A7S0PBW5"/>
<protein>
    <submittedName>
        <fullName evidence="2">Uncharacterized protein</fullName>
    </submittedName>
</protein>
<feature type="region of interest" description="Disordered" evidence="1">
    <location>
        <begin position="372"/>
        <end position="491"/>
    </location>
</feature>
<reference evidence="2" key="1">
    <citation type="submission" date="2021-01" db="EMBL/GenBank/DDBJ databases">
        <authorList>
            <person name="Corre E."/>
            <person name="Pelletier E."/>
            <person name="Niang G."/>
            <person name="Scheremetjew M."/>
            <person name="Finn R."/>
            <person name="Kale V."/>
            <person name="Holt S."/>
            <person name="Cochrane G."/>
            <person name="Meng A."/>
            <person name="Brown T."/>
            <person name="Cohen L."/>
        </authorList>
    </citation>
    <scope>NUCLEOTIDE SEQUENCE</scope>
    <source>
        <strain evidence="2">E4-10</strain>
    </source>
</reference>
<evidence type="ECO:0000256" key="1">
    <source>
        <dbReference type="SAM" id="MobiDB-lite"/>
    </source>
</evidence>
<feature type="compositionally biased region" description="Pro residues" evidence="1">
    <location>
        <begin position="219"/>
        <end position="228"/>
    </location>
</feature>
<feature type="compositionally biased region" description="Basic and acidic residues" evidence="1">
    <location>
        <begin position="162"/>
        <end position="176"/>
    </location>
</feature>
<gene>
    <name evidence="2" type="ORF">CROE0942_LOCUS9283</name>
</gene>
<sequence length="491" mass="50450">MDWVIPASLERADLEDAAAQLAEGASSDDQDLRLMCGLCSLALDVLNALTLRHGRPRVRAAVRSVLLGLAQELPPGSGSPSAGERLQRAAERAASPSYLAITAANCVPAVLRARDLLEEADPADGEGAGLPGLAEAASAMAAGASASATAHAPAPAVAPATPDRRLSGSSGADHRPASAGIVMLGSPLDSSFDELDSSGARERAAMGARARVSDSPESPTTPPRPPSSSPTREGAVIASSRMSPSARGWGAEIPDSAVGVRWPGPHETEARAWRATAGPGARGGEPYREAGGLLGASGSTGRSESVHRAASRSPSPARSKRSSLGSVGAHHQRRLPIFGDGLMRRSKPGTREYEIEMAAERRRRMLDYGNARSRAAGEGDMERHVAGEHWGRDAGRARARSGRGTGPSSTSAAQRRGRAPRALGRVGTTAGGERPVPDGSFMEQLPGPAGRPAARKLPVSATARIVTARQAQPAGASEAATPDPSRAGSHE</sequence>